<dbReference type="Proteomes" id="UP000604475">
    <property type="component" value="Unassembled WGS sequence"/>
</dbReference>
<protein>
    <submittedName>
        <fullName evidence="1">Uncharacterized protein</fullName>
    </submittedName>
</protein>
<comment type="caution">
    <text evidence="1">The sequence shown here is derived from an EMBL/GenBank/DDBJ whole genome shotgun (WGS) entry which is preliminary data.</text>
</comment>
<name>A0A937UTE1_9ACTN</name>
<reference evidence="1" key="1">
    <citation type="submission" date="2020-12" db="EMBL/GenBank/DDBJ databases">
        <title>Genomic characterization of non-nitrogen-fixing Frankia strains.</title>
        <authorList>
            <person name="Carlos-Shanley C."/>
            <person name="Guerra T."/>
            <person name="Hahn D."/>
        </authorList>
    </citation>
    <scope>NUCLEOTIDE SEQUENCE</scope>
    <source>
        <strain evidence="1">CN6</strain>
    </source>
</reference>
<dbReference type="RefSeq" id="WP_203001870.1">
    <property type="nucleotide sequence ID" value="NZ_JADWYU010000086.1"/>
</dbReference>
<sequence length="115" mass="12584">MAYLDRAVNGDGQVDRDYGVGRGRIDLLLRWGYQGPDGARAVQREALELKTHRPGDTDPTREGLDQLDGYLDRLSLPTGYLVIFDQRPGAAHPTSDEAFAAVTSPTGRAVTLLRC</sequence>
<keyword evidence="2" id="KW-1185">Reference proteome</keyword>
<gene>
    <name evidence="1" type="ORF">I7412_29230</name>
</gene>
<dbReference type="EMBL" id="JAEACQ010000261">
    <property type="protein sequence ID" value="MBL7631170.1"/>
    <property type="molecule type" value="Genomic_DNA"/>
</dbReference>
<evidence type="ECO:0000313" key="1">
    <source>
        <dbReference type="EMBL" id="MBL7631170.1"/>
    </source>
</evidence>
<accession>A0A937UTE1</accession>
<dbReference type="AlphaFoldDB" id="A0A937UTE1"/>
<evidence type="ECO:0000313" key="2">
    <source>
        <dbReference type="Proteomes" id="UP000604475"/>
    </source>
</evidence>
<organism evidence="1 2">
    <name type="scientific">Frankia nepalensis</name>
    <dbReference type="NCBI Taxonomy" id="1836974"/>
    <lineage>
        <taxon>Bacteria</taxon>
        <taxon>Bacillati</taxon>
        <taxon>Actinomycetota</taxon>
        <taxon>Actinomycetes</taxon>
        <taxon>Frankiales</taxon>
        <taxon>Frankiaceae</taxon>
        <taxon>Frankia</taxon>
    </lineage>
</organism>
<proteinExistence type="predicted"/>